<dbReference type="PANTHER" id="PTHR23412:SF6">
    <property type="entry name" value="MESOTHELIN"/>
    <property type="match status" value="1"/>
</dbReference>
<keyword evidence="4" id="KW-0130">Cell adhesion</keyword>
<dbReference type="GO" id="GO:0007160">
    <property type="term" value="P:cell-matrix adhesion"/>
    <property type="evidence" value="ECO:0007669"/>
    <property type="project" value="TreeGrafter"/>
</dbReference>
<dbReference type="AlphaFoldDB" id="A0AAD5FTJ2"/>
<proteinExistence type="inferred from homology"/>
<evidence type="ECO:0000256" key="3">
    <source>
        <dbReference type="ARBA" id="ARBA00022729"/>
    </source>
</evidence>
<evidence type="ECO:0000256" key="4">
    <source>
        <dbReference type="ARBA" id="ARBA00022889"/>
    </source>
</evidence>
<sequence>FTGGAPVQDLQSLSSKNVSMDITTFMNLNPAVIMAINVSTVQGLLGVNLADLKLFENSSVIRSWVAQQYQYELNTLNINLFGGKIPSESSQSTITTVTNSQTNQTTSANITAQGKNVYLTHTVTFFQICCI</sequence>
<dbReference type="GO" id="GO:0016020">
    <property type="term" value="C:membrane"/>
    <property type="evidence" value="ECO:0007669"/>
    <property type="project" value="UniProtKB-SubCell"/>
</dbReference>
<reference evidence="7" key="1">
    <citation type="submission" date="2018-07" db="EMBL/GenBank/DDBJ databases">
        <title>Comparative genomics of catfishes provides insights into carnivory and benthic adaptation.</title>
        <authorList>
            <person name="Zhang Y."/>
            <person name="Wang D."/>
            <person name="Peng Z."/>
            <person name="Zheng S."/>
            <person name="Shao F."/>
            <person name="Tao W."/>
        </authorList>
    </citation>
    <scope>NUCLEOTIDE SEQUENCE</scope>
    <source>
        <strain evidence="7">Chongqing</strain>
    </source>
</reference>
<organism evidence="7 8">
    <name type="scientific">Silurus asotus</name>
    <name type="common">Amur catfish</name>
    <name type="synonym">Parasilurus asotus</name>
    <dbReference type="NCBI Taxonomy" id="30991"/>
    <lineage>
        <taxon>Eukaryota</taxon>
        <taxon>Metazoa</taxon>
        <taxon>Chordata</taxon>
        <taxon>Craniata</taxon>
        <taxon>Vertebrata</taxon>
        <taxon>Euteleostomi</taxon>
        <taxon>Actinopterygii</taxon>
        <taxon>Neopterygii</taxon>
        <taxon>Teleostei</taxon>
        <taxon>Ostariophysi</taxon>
        <taxon>Siluriformes</taxon>
        <taxon>Siluridae</taxon>
        <taxon>Silurus</taxon>
    </lineage>
</organism>
<evidence type="ECO:0000256" key="2">
    <source>
        <dbReference type="ARBA" id="ARBA00011016"/>
    </source>
</evidence>
<name>A0AAD5FTJ2_SILAS</name>
<comment type="subcellular location">
    <subcellularLocation>
        <location evidence="1">Membrane</location>
    </subcellularLocation>
</comment>
<evidence type="ECO:0000256" key="5">
    <source>
        <dbReference type="ARBA" id="ARBA00023136"/>
    </source>
</evidence>
<protein>
    <submittedName>
        <fullName evidence="7">Mesothelin isoform X3</fullName>
    </submittedName>
</protein>
<evidence type="ECO:0000256" key="1">
    <source>
        <dbReference type="ARBA" id="ARBA00004370"/>
    </source>
</evidence>
<feature type="non-terminal residue" evidence="7">
    <location>
        <position position="131"/>
    </location>
</feature>
<evidence type="ECO:0000256" key="6">
    <source>
        <dbReference type="ARBA" id="ARBA00023180"/>
    </source>
</evidence>
<dbReference type="GO" id="GO:0009986">
    <property type="term" value="C:cell surface"/>
    <property type="evidence" value="ECO:0007669"/>
    <property type="project" value="TreeGrafter"/>
</dbReference>
<dbReference type="InterPro" id="IPR026664">
    <property type="entry name" value="Stereocilin-rel"/>
</dbReference>
<dbReference type="InterPro" id="IPR010335">
    <property type="entry name" value="Mesothelin"/>
</dbReference>
<gene>
    <name evidence="7" type="ORF">C0J50_12969</name>
</gene>
<keyword evidence="6" id="KW-0325">Glycoprotein</keyword>
<comment type="caution">
    <text evidence="7">The sequence shown here is derived from an EMBL/GenBank/DDBJ whole genome shotgun (WGS) entry which is preliminary data.</text>
</comment>
<dbReference type="PANTHER" id="PTHR23412">
    <property type="entry name" value="STEREOCILIN RELATED"/>
    <property type="match status" value="1"/>
</dbReference>
<keyword evidence="3" id="KW-0732">Signal</keyword>
<dbReference type="EMBL" id="MU550652">
    <property type="protein sequence ID" value="KAI5627477.1"/>
    <property type="molecule type" value="Genomic_DNA"/>
</dbReference>
<evidence type="ECO:0000313" key="7">
    <source>
        <dbReference type="EMBL" id="KAI5627477.1"/>
    </source>
</evidence>
<dbReference type="Pfam" id="PF06060">
    <property type="entry name" value="Mesothelin"/>
    <property type="match status" value="1"/>
</dbReference>
<accession>A0AAD5FTJ2</accession>
<dbReference type="Proteomes" id="UP001205998">
    <property type="component" value="Unassembled WGS sequence"/>
</dbReference>
<feature type="non-terminal residue" evidence="7">
    <location>
        <position position="1"/>
    </location>
</feature>
<comment type="similarity">
    <text evidence="2">Belongs to the mesothelin family.</text>
</comment>
<evidence type="ECO:0000313" key="8">
    <source>
        <dbReference type="Proteomes" id="UP001205998"/>
    </source>
</evidence>
<keyword evidence="8" id="KW-1185">Reference proteome</keyword>
<keyword evidence="5" id="KW-0472">Membrane</keyword>